<dbReference type="Proteomes" id="UP001139150">
    <property type="component" value="Unassembled WGS sequence"/>
</dbReference>
<sequence>MTVGTQVRQALANAKSVQANLETFALQTKDETAKEKYAKAATQIQEVIDGLETRMEQIEQEEPSFKMDSKV</sequence>
<gene>
    <name evidence="1" type="ORF">MF646_01775</name>
</gene>
<evidence type="ECO:0000313" key="1">
    <source>
        <dbReference type="EMBL" id="MCL7745839.1"/>
    </source>
</evidence>
<accession>A0A9X1ZUP7</accession>
<organism evidence="1 2">
    <name type="scientific">Halalkalibacter alkaliphilus</name>
    <dbReference type="NCBI Taxonomy" id="2917993"/>
    <lineage>
        <taxon>Bacteria</taxon>
        <taxon>Bacillati</taxon>
        <taxon>Bacillota</taxon>
        <taxon>Bacilli</taxon>
        <taxon>Bacillales</taxon>
        <taxon>Bacillaceae</taxon>
        <taxon>Halalkalibacter</taxon>
    </lineage>
</organism>
<dbReference type="AlphaFoldDB" id="A0A9X1ZUP7"/>
<dbReference type="InterPro" id="IPR012452">
    <property type="entry name" value="DUF1657"/>
</dbReference>
<comment type="caution">
    <text evidence="1">The sequence shown here is derived from an EMBL/GenBank/DDBJ whole genome shotgun (WGS) entry which is preliminary data.</text>
</comment>
<dbReference type="RefSeq" id="WP_250094777.1">
    <property type="nucleotide sequence ID" value="NZ_JAKRYL010000002.1"/>
</dbReference>
<evidence type="ECO:0000313" key="2">
    <source>
        <dbReference type="Proteomes" id="UP001139150"/>
    </source>
</evidence>
<reference evidence="1" key="1">
    <citation type="submission" date="2022-02" db="EMBL/GenBank/DDBJ databases">
        <title>Halalkalibacter sp. nov. isolated from Lonar Lake, India.</title>
        <authorList>
            <person name="Joshi A."/>
            <person name="Thite S."/>
            <person name="Lodha T."/>
        </authorList>
    </citation>
    <scope>NUCLEOTIDE SEQUENCE</scope>
    <source>
        <strain evidence="1">MEB205</strain>
    </source>
</reference>
<proteinExistence type="predicted"/>
<keyword evidence="2" id="KW-1185">Reference proteome</keyword>
<dbReference type="EMBL" id="JAKRYL010000002">
    <property type="protein sequence ID" value="MCL7745839.1"/>
    <property type="molecule type" value="Genomic_DNA"/>
</dbReference>
<protein>
    <submittedName>
        <fullName evidence="1">DUF1657 domain-containing protein</fullName>
    </submittedName>
</protein>
<name>A0A9X1ZUP7_9BACI</name>
<dbReference type="Pfam" id="PF07870">
    <property type="entry name" value="DUF1657"/>
    <property type="match status" value="1"/>
</dbReference>